<feature type="signal peptide" evidence="1">
    <location>
        <begin position="1"/>
        <end position="17"/>
    </location>
</feature>
<dbReference type="AlphaFoldDB" id="A0A0F5K0X2"/>
<name>A0A0F5K0X2_9BURK</name>
<dbReference type="Proteomes" id="UP000033618">
    <property type="component" value="Unassembled WGS sequence"/>
</dbReference>
<accession>A0A0F5K0X2</accession>
<dbReference type="EMBL" id="LAQU01000009">
    <property type="protein sequence ID" value="KKB63560.1"/>
    <property type="molecule type" value="Genomic_DNA"/>
</dbReference>
<sequence>MQWSVATAALATLAACALPQQKLPPGTPVARVYSTLGQPRERYPLDNGVTRLLWPTQPFGETTTAVDIDASGKVVQVAQVLDNAYFYQAVPDKWTQQDVLSHFGQPVCKQYFQLSHRAAWSYRYMDAGVWYSMFVFLFDDNGVLKGTQKSPDPLHDPDRRFGFGELC</sequence>
<dbReference type="PATRIC" id="fig|28092.6.peg.2635"/>
<gene>
    <name evidence="2" type="ORF">WM40_11220</name>
</gene>
<comment type="caution">
    <text evidence="2">The sequence shown here is derived from an EMBL/GenBank/DDBJ whole genome shotgun (WGS) entry which is preliminary data.</text>
</comment>
<evidence type="ECO:0000313" key="3">
    <source>
        <dbReference type="Proteomes" id="UP000033618"/>
    </source>
</evidence>
<feature type="chain" id="PRO_5002490360" description="Lipoprotein" evidence="1">
    <location>
        <begin position="18"/>
        <end position="167"/>
    </location>
</feature>
<keyword evidence="3" id="KW-1185">Reference proteome</keyword>
<evidence type="ECO:0000256" key="1">
    <source>
        <dbReference type="SAM" id="SignalP"/>
    </source>
</evidence>
<evidence type="ECO:0000313" key="2">
    <source>
        <dbReference type="EMBL" id="KKB63560.1"/>
    </source>
</evidence>
<dbReference type="STRING" id="28092.WM40_11220"/>
<protein>
    <recommendedName>
        <fullName evidence="4">Lipoprotein</fullName>
    </recommendedName>
</protein>
<proteinExistence type="predicted"/>
<dbReference type="RefSeq" id="WP_024902189.1">
    <property type="nucleotide sequence ID" value="NZ_JAIFTI010000001.1"/>
</dbReference>
<dbReference type="OrthoDB" id="8962020at2"/>
<keyword evidence="1" id="KW-0732">Signal</keyword>
<organism evidence="2 3">
    <name type="scientific">Robbsia andropogonis</name>
    <dbReference type="NCBI Taxonomy" id="28092"/>
    <lineage>
        <taxon>Bacteria</taxon>
        <taxon>Pseudomonadati</taxon>
        <taxon>Pseudomonadota</taxon>
        <taxon>Betaproteobacteria</taxon>
        <taxon>Burkholderiales</taxon>
        <taxon>Burkholderiaceae</taxon>
        <taxon>Robbsia</taxon>
    </lineage>
</organism>
<reference evidence="2 3" key="1">
    <citation type="submission" date="2015-03" db="EMBL/GenBank/DDBJ databases">
        <title>Draft Genome Sequence of Burkholderia andropogonis type strain ICMP2807, isolated from Sorghum bicolor.</title>
        <authorList>
            <person name="Lopes-Santos L."/>
            <person name="Castro D.B."/>
            <person name="Ottoboni L.M."/>
            <person name="Park D."/>
            <person name="Weirc B.S."/>
            <person name="Destefano S.A."/>
        </authorList>
    </citation>
    <scope>NUCLEOTIDE SEQUENCE [LARGE SCALE GENOMIC DNA]</scope>
    <source>
        <strain evidence="2 3">ICMP2807</strain>
    </source>
</reference>
<evidence type="ECO:0008006" key="4">
    <source>
        <dbReference type="Google" id="ProtNLM"/>
    </source>
</evidence>